<keyword evidence="2" id="KW-1185">Reference proteome</keyword>
<dbReference type="InterPro" id="IPR025731">
    <property type="entry name" value="YecR-like"/>
</dbReference>
<dbReference type="AlphaFoldDB" id="A0A3S9XBZ1"/>
<sequence>MEMLNHYKKQLKLLFPLLFLFGLAACVTKSVYKDLEVLDKDKADGFVYMAADYDFYDNPIIDFDQATKVAAQQCKNWLYKGATPLEGYDLTCIVGTEQDCERYQVVYTYQCLTAQDLKDYDAGVFKLKAKKDRPKKSS</sequence>
<accession>A0A3S9XBZ1</accession>
<organism evidence="1 2">
    <name type="scientific">Entomomonas moraniae</name>
    <dbReference type="NCBI Taxonomy" id="2213226"/>
    <lineage>
        <taxon>Bacteria</taxon>
        <taxon>Pseudomonadati</taxon>
        <taxon>Pseudomonadota</taxon>
        <taxon>Gammaproteobacteria</taxon>
        <taxon>Pseudomonadales</taxon>
        <taxon>Pseudomonadaceae</taxon>
        <taxon>Entomomonas</taxon>
    </lineage>
</organism>
<evidence type="ECO:0008006" key="3">
    <source>
        <dbReference type="Google" id="ProtNLM"/>
    </source>
</evidence>
<protein>
    <recommendedName>
        <fullName evidence="3">Lipoprotein</fullName>
    </recommendedName>
</protein>
<dbReference type="Proteomes" id="UP000273143">
    <property type="component" value="Chromosome"/>
</dbReference>
<name>A0A3S9XBZ1_9GAMM</name>
<dbReference type="Pfam" id="PF13992">
    <property type="entry name" value="YecR"/>
    <property type="match status" value="1"/>
</dbReference>
<evidence type="ECO:0000313" key="2">
    <source>
        <dbReference type="Proteomes" id="UP000273143"/>
    </source>
</evidence>
<gene>
    <name evidence="1" type="ORF">DM558_03605</name>
</gene>
<dbReference type="KEGG" id="emo:DM558_03605"/>
<dbReference type="RefSeq" id="WP_127162086.1">
    <property type="nucleotide sequence ID" value="NZ_CP029822.1"/>
</dbReference>
<evidence type="ECO:0000313" key="1">
    <source>
        <dbReference type="EMBL" id="AZS49915.1"/>
    </source>
</evidence>
<reference evidence="2" key="1">
    <citation type="submission" date="2018-06" db="EMBL/GenBank/DDBJ databases">
        <title>Complete genome of Pseudomonas insecticola strain QZS01.</title>
        <authorList>
            <person name="Wang J."/>
            <person name="Su Q."/>
        </authorList>
    </citation>
    <scope>NUCLEOTIDE SEQUENCE [LARGE SCALE GENOMIC DNA]</scope>
    <source>
        <strain evidence="2">QZS01</strain>
    </source>
</reference>
<proteinExistence type="predicted"/>
<dbReference type="EMBL" id="CP029822">
    <property type="protein sequence ID" value="AZS49915.1"/>
    <property type="molecule type" value="Genomic_DNA"/>
</dbReference>